<keyword evidence="1" id="KW-1133">Transmembrane helix</keyword>
<dbReference type="Proteomes" id="UP000078419">
    <property type="component" value="Unassembled WGS sequence"/>
</dbReference>
<protein>
    <submittedName>
        <fullName evidence="2">Uncharacterized protein</fullName>
    </submittedName>
</protein>
<feature type="transmembrane region" description="Helical" evidence="1">
    <location>
        <begin position="40"/>
        <end position="59"/>
    </location>
</feature>
<keyword evidence="1" id="KW-0812">Transmembrane</keyword>
<organism evidence="2 3">
    <name type="scientific">Anaplasma phagocytophilum</name>
    <name type="common">Ehrlichia phagocytophila</name>
    <dbReference type="NCBI Taxonomy" id="948"/>
    <lineage>
        <taxon>Bacteria</taxon>
        <taxon>Pseudomonadati</taxon>
        <taxon>Pseudomonadota</taxon>
        <taxon>Alphaproteobacteria</taxon>
        <taxon>Rickettsiales</taxon>
        <taxon>Anaplasmataceae</taxon>
        <taxon>Anaplasma</taxon>
        <taxon>phagocytophilum group</taxon>
    </lineage>
</organism>
<name>A0AA45UTT0_ANAPH</name>
<accession>A0AA45UTT0</accession>
<evidence type="ECO:0000313" key="3">
    <source>
        <dbReference type="Proteomes" id="UP000078419"/>
    </source>
</evidence>
<gene>
    <name evidence="2" type="ORF">ANAPC1_01116</name>
</gene>
<proteinExistence type="predicted"/>
<evidence type="ECO:0000313" key="2">
    <source>
        <dbReference type="EMBL" id="SBO14749.1"/>
    </source>
</evidence>
<feature type="transmembrane region" description="Helical" evidence="1">
    <location>
        <begin position="6"/>
        <end position="28"/>
    </location>
</feature>
<reference evidence="3" key="1">
    <citation type="submission" date="2016-03" db="EMBL/GenBank/DDBJ databases">
        <authorList>
            <person name="Loux Valentin"/>
        </authorList>
    </citation>
    <scope>NUCLEOTIDE SEQUENCE [LARGE SCALE GENOMIC DNA]</scope>
    <source>
        <strain evidence="3">C1</strain>
    </source>
</reference>
<comment type="caution">
    <text evidence="2">The sequence shown here is derived from an EMBL/GenBank/DDBJ whole genome shotgun (WGS) entry which is preliminary data.</text>
</comment>
<evidence type="ECO:0000256" key="1">
    <source>
        <dbReference type="SAM" id="Phobius"/>
    </source>
</evidence>
<dbReference type="AlphaFoldDB" id="A0AA45UTT0"/>
<dbReference type="EMBL" id="FLLR01000063">
    <property type="protein sequence ID" value="SBO14749.1"/>
    <property type="molecule type" value="Genomic_DNA"/>
</dbReference>
<sequence>MGSVNTWSIDCCMYMMLCNMDIGLAYGVSNDMVATSYGRMGICLVLGIARLVIFIADVIDLPAEIKGLSFRKF</sequence>
<keyword evidence="1" id="KW-0472">Membrane</keyword>